<keyword evidence="2" id="KW-1185">Reference proteome</keyword>
<accession>A0A6G1EZ52</accession>
<dbReference type="EMBL" id="SPHZ02000002">
    <property type="protein sequence ID" value="KAF0929923.1"/>
    <property type="molecule type" value="Genomic_DNA"/>
</dbReference>
<sequence>MASTGAGGFVRSMQFLATTEGSSLSCTGRSFAIKFSLLPSPRAFGSDTPLVVTWDKNYTVHDMPEFLTTVSLPAYEVKLYKTRALPVAMNFKAPMVLATCINGASVPMTDKLVY</sequence>
<protein>
    <submittedName>
        <fullName evidence="1">Uncharacterized protein</fullName>
    </submittedName>
</protein>
<organism evidence="1 2">
    <name type="scientific">Oryza meyeriana var. granulata</name>
    <dbReference type="NCBI Taxonomy" id="110450"/>
    <lineage>
        <taxon>Eukaryota</taxon>
        <taxon>Viridiplantae</taxon>
        <taxon>Streptophyta</taxon>
        <taxon>Embryophyta</taxon>
        <taxon>Tracheophyta</taxon>
        <taxon>Spermatophyta</taxon>
        <taxon>Magnoliopsida</taxon>
        <taxon>Liliopsida</taxon>
        <taxon>Poales</taxon>
        <taxon>Poaceae</taxon>
        <taxon>BOP clade</taxon>
        <taxon>Oryzoideae</taxon>
        <taxon>Oryzeae</taxon>
        <taxon>Oryzinae</taxon>
        <taxon>Oryza</taxon>
        <taxon>Oryza meyeriana</taxon>
    </lineage>
</organism>
<name>A0A6G1EZ52_9ORYZ</name>
<evidence type="ECO:0000313" key="1">
    <source>
        <dbReference type="EMBL" id="KAF0929923.1"/>
    </source>
</evidence>
<dbReference type="AlphaFoldDB" id="A0A6G1EZ52"/>
<reference evidence="1 2" key="1">
    <citation type="submission" date="2019-11" db="EMBL/GenBank/DDBJ databases">
        <title>Whole genome sequence of Oryza granulata.</title>
        <authorList>
            <person name="Li W."/>
        </authorList>
    </citation>
    <scope>NUCLEOTIDE SEQUENCE [LARGE SCALE GENOMIC DNA]</scope>
    <source>
        <strain evidence="2">cv. Menghai</strain>
        <tissue evidence="1">Leaf</tissue>
    </source>
</reference>
<dbReference type="OrthoDB" id="190846at2759"/>
<dbReference type="Proteomes" id="UP000479710">
    <property type="component" value="Unassembled WGS sequence"/>
</dbReference>
<comment type="caution">
    <text evidence="1">The sequence shown here is derived from an EMBL/GenBank/DDBJ whole genome shotgun (WGS) entry which is preliminary data.</text>
</comment>
<evidence type="ECO:0000313" key="2">
    <source>
        <dbReference type="Proteomes" id="UP000479710"/>
    </source>
</evidence>
<gene>
    <name evidence="1" type="ORF">E2562_026732</name>
</gene>
<proteinExistence type="predicted"/>